<evidence type="ECO:0000259" key="5">
    <source>
        <dbReference type="PROSITE" id="PS51362"/>
    </source>
</evidence>
<evidence type="ECO:0000256" key="1">
    <source>
        <dbReference type="ARBA" id="ARBA00004613"/>
    </source>
</evidence>
<dbReference type="InterPro" id="IPR001839">
    <property type="entry name" value="TGF-b_C"/>
</dbReference>
<keyword evidence="7" id="KW-1185">Reference proteome</keyword>
<evidence type="ECO:0000313" key="7">
    <source>
        <dbReference type="Proteomes" id="UP000472267"/>
    </source>
</evidence>
<dbReference type="GO" id="GO:0008083">
    <property type="term" value="F:growth factor activity"/>
    <property type="evidence" value="ECO:0007669"/>
    <property type="project" value="UniProtKB-KW"/>
</dbReference>
<evidence type="ECO:0000256" key="3">
    <source>
        <dbReference type="RuleBase" id="RU000354"/>
    </source>
</evidence>
<keyword evidence="3" id="KW-0339">Growth factor</keyword>
<dbReference type="Ensembl" id="ENSSFAT00005042487.1">
    <property type="protein sequence ID" value="ENSSFAP00005040983.1"/>
    <property type="gene ID" value="ENSSFAG00005020287.1"/>
</dbReference>
<dbReference type="GO" id="GO:0005576">
    <property type="term" value="C:extracellular region"/>
    <property type="evidence" value="ECO:0007669"/>
    <property type="project" value="UniProtKB-SubCell"/>
</dbReference>
<feature type="domain" description="TGF-beta family profile" evidence="5">
    <location>
        <begin position="83"/>
        <end position="195"/>
    </location>
</feature>
<gene>
    <name evidence="6" type="primary">gsdf</name>
</gene>
<evidence type="ECO:0000256" key="4">
    <source>
        <dbReference type="SAM" id="SignalP"/>
    </source>
</evidence>
<feature type="signal peptide" evidence="4">
    <location>
        <begin position="1"/>
        <end position="19"/>
    </location>
</feature>
<name>A0A672IGY0_SALFA</name>
<protein>
    <submittedName>
        <fullName evidence="6">Growth/differentiation factor 6-like</fullName>
    </submittedName>
</protein>
<evidence type="ECO:0000313" key="6">
    <source>
        <dbReference type="Ensembl" id="ENSSFAP00005040983.1"/>
    </source>
</evidence>
<keyword evidence="2" id="KW-0964">Secreted</keyword>
<dbReference type="AlphaFoldDB" id="A0A672IGY0"/>
<accession>A0A672IGY0</accession>
<dbReference type="PROSITE" id="PS51362">
    <property type="entry name" value="TGF_BETA_2"/>
    <property type="match status" value="1"/>
</dbReference>
<dbReference type="InParanoid" id="A0A672IGY0"/>
<dbReference type="SUPFAM" id="SSF57501">
    <property type="entry name" value="Cystine-knot cytokines"/>
    <property type="match status" value="1"/>
</dbReference>
<proteinExistence type="inferred from homology"/>
<comment type="subcellular location">
    <subcellularLocation>
        <location evidence="1">Secreted</location>
    </subcellularLocation>
</comment>
<reference evidence="6" key="1">
    <citation type="submission" date="2025-08" db="UniProtKB">
        <authorList>
            <consortium name="Ensembl"/>
        </authorList>
    </citation>
    <scope>IDENTIFICATION</scope>
</reference>
<dbReference type="Gene3D" id="2.10.90.10">
    <property type="entry name" value="Cystine-knot cytokines"/>
    <property type="match status" value="1"/>
</dbReference>
<organism evidence="6 7">
    <name type="scientific">Salarias fasciatus</name>
    <name type="common">Jewelled blenny</name>
    <name type="synonym">Blennius fasciatus</name>
    <dbReference type="NCBI Taxonomy" id="181472"/>
    <lineage>
        <taxon>Eukaryota</taxon>
        <taxon>Metazoa</taxon>
        <taxon>Chordata</taxon>
        <taxon>Craniata</taxon>
        <taxon>Vertebrata</taxon>
        <taxon>Euteleostomi</taxon>
        <taxon>Actinopterygii</taxon>
        <taxon>Neopterygii</taxon>
        <taxon>Teleostei</taxon>
        <taxon>Neoteleostei</taxon>
        <taxon>Acanthomorphata</taxon>
        <taxon>Ovalentaria</taxon>
        <taxon>Blenniimorphae</taxon>
        <taxon>Blenniiformes</taxon>
        <taxon>Blennioidei</taxon>
        <taxon>Blenniidae</taxon>
        <taxon>Salariinae</taxon>
        <taxon>Salarias</taxon>
    </lineage>
</organism>
<keyword evidence="4" id="KW-0732">Signal</keyword>
<dbReference type="Proteomes" id="UP000472267">
    <property type="component" value="Unassembled WGS sequence"/>
</dbReference>
<reference evidence="6" key="2">
    <citation type="submission" date="2025-09" db="UniProtKB">
        <authorList>
            <consortium name="Ensembl"/>
        </authorList>
    </citation>
    <scope>IDENTIFICATION</scope>
</reference>
<dbReference type="CDD" id="cd19379">
    <property type="entry name" value="TGF_beta_GSDF"/>
    <property type="match status" value="1"/>
</dbReference>
<feature type="chain" id="PRO_5025466454" evidence="4">
    <location>
        <begin position="20"/>
        <end position="217"/>
    </location>
</feature>
<sequence length="217" mass="23162">MSSAFLATAVLLGSSAVMAFVLQPSDVEPAAGRPHRCPGESWQSVRKGLLEALGLRTEPRLAAGALDGVREQWQRTFSSISHRVLNPASPKPCSTSCKAGNSTGPRCCPVTSQVFMKDLGWDTWVIQPPSLTLVQCALCSAAGHTVPCPPPPAGAQEPPPCCQPSSLEMVPVLYMDQFSTLVISSVQLPRSCGCLSNNAFLRLPDEQEKLCDIKNIC</sequence>
<dbReference type="InterPro" id="IPR029034">
    <property type="entry name" value="Cystine-knot_cytokine"/>
</dbReference>
<comment type="similarity">
    <text evidence="3">Belongs to the TGF-beta family.</text>
</comment>
<evidence type="ECO:0000256" key="2">
    <source>
        <dbReference type="ARBA" id="ARBA00022525"/>
    </source>
</evidence>
<dbReference type="SMART" id="SM00204">
    <property type="entry name" value="TGFB"/>
    <property type="match status" value="1"/>
</dbReference>
<dbReference type="Pfam" id="PF00019">
    <property type="entry name" value="TGF_beta"/>
    <property type="match status" value="1"/>
</dbReference>